<dbReference type="GeneID" id="28997577"/>
<protein>
    <submittedName>
        <fullName evidence="1">Uncharacterized protein</fullName>
    </submittedName>
</protein>
<proteinExistence type="predicted"/>
<dbReference type="InParanoid" id="A0A167L832"/>
<evidence type="ECO:0000313" key="2">
    <source>
        <dbReference type="Proteomes" id="UP000077315"/>
    </source>
</evidence>
<gene>
    <name evidence="1" type="ORF">PHYBLDRAFT_171816</name>
</gene>
<accession>A0A167L832</accession>
<keyword evidence="2" id="KW-1185">Reference proteome</keyword>
<dbReference type="OrthoDB" id="2266444at2759"/>
<dbReference type="VEuPathDB" id="FungiDB:PHYBLDRAFT_171816"/>
<dbReference type="AlphaFoldDB" id="A0A167L832"/>
<dbReference type="RefSeq" id="XP_018287837.1">
    <property type="nucleotide sequence ID" value="XM_018436671.1"/>
</dbReference>
<dbReference type="Proteomes" id="UP000077315">
    <property type="component" value="Unassembled WGS sequence"/>
</dbReference>
<sequence>MHNINPCLAEMSNAVFDAESNTEMGSCIELLNFIVLDDPVFIAKKTDCRYLSHFCGLELLQKSESCYQSYLFDKCMMATAKYLRNVNHDITFFPGEIKLNPMTTQLKQKGMDDGRYKYNADGTLIDNDFSAIEIFLTEVSSGYGSNETGKIRFDHYKAVLGMLSMIRTVTQSYDKASFNTFTKLEIHFLHAHGNSIRHWSMSTQAPGIYIMAKEQRVKVPTSFPEKDITILPFICFFKTLAIACEETLSVLKELKQEHKTILRSKNQRPQNFLVS</sequence>
<reference evidence="2" key="1">
    <citation type="submission" date="2015-06" db="EMBL/GenBank/DDBJ databases">
        <title>Expansion of signal transduction pathways in fungi by whole-genome duplication.</title>
        <authorList>
            <consortium name="DOE Joint Genome Institute"/>
            <person name="Corrochano L.M."/>
            <person name="Kuo A."/>
            <person name="Marcet-Houben M."/>
            <person name="Polaino S."/>
            <person name="Salamov A."/>
            <person name="Villalobos J.M."/>
            <person name="Alvarez M.I."/>
            <person name="Avalos J."/>
            <person name="Benito E.P."/>
            <person name="Benoit I."/>
            <person name="Burger G."/>
            <person name="Camino L.P."/>
            <person name="Canovas D."/>
            <person name="Cerda-Olmedo E."/>
            <person name="Cheng J.-F."/>
            <person name="Dominguez A."/>
            <person name="Elias M."/>
            <person name="Eslava A.P."/>
            <person name="Glaser F."/>
            <person name="Grimwood J."/>
            <person name="Gutierrez G."/>
            <person name="Heitman J."/>
            <person name="Henrissat B."/>
            <person name="Iturriaga E.A."/>
            <person name="Lang B.F."/>
            <person name="Lavin J.L."/>
            <person name="Lee S."/>
            <person name="Li W."/>
            <person name="Lindquist E."/>
            <person name="Lopez-Garcia S."/>
            <person name="Luque E.M."/>
            <person name="Marcos A.T."/>
            <person name="Martin J."/>
            <person name="McCluskey K."/>
            <person name="Medina H.R."/>
            <person name="Miralles-Duran A."/>
            <person name="Miyazaki A."/>
            <person name="Munoz-Torres E."/>
            <person name="Oguiza J.A."/>
            <person name="Ohm R."/>
            <person name="Olmedo M."/>
            <person name="Orejas M."/>
            <person name="Ortiz-Castellanos L."/>
            <person name="Pisabarro A.G."/>
            <person name="Rodriguez-Romero J."/>
            <person name="Ruiz-Herrera J."/>
            <person name="Ruiz-Vazquez R."/>
            <person name="Sanz C."/>
            <person name="Schackwitz W."/>
            <person name="Schmutz J."/>
            <person name="Shahriari M."/>
            <person name="Shelest E."/>
            <person name="Silva-Franco F."/>
            <person name="Soanes D."/>
            <person name="Syed K."/>
            <person name="Tagua V.G."/>
            <person name="Talbot N.J."/>
            <person name="Thon M."/>
            <person name="De vries R.P."/>
            <person name="Wiebenga A."/>
            <person name="Yadav J.S."/>
            <person name="Braun E.L."/>
            <person name="Baker S."/>
            <person name="Garre V."/>
            <person name="Horwitz B."/>
            <person name="Torres-Martinez S."/>
            <person name="Idnurm A."/>
            <person name="Herrera-Estrella A."/>
            <person name="Gabaldon T."/>
            <person name="Grigoriev I.V."/>
        </authorList>
    </citation>
    <scope>NUCLEOTIDE SEQUENCE [LARGE SCALE GENOMIC DNA]</scope>
    <source>
        <strain evidence="2">NRRL 1555(-)</strain>
    </source>
</reference>
<dbReference type="EMBL" id="KV440990">
    <property type="protein sequence ID" value="OAD69797.1"/>
    <property type="molecule type" value="Genomic_DNA"/>
</dbReference>
<evidence type="ECO:0000313" key="1">
    <source>
        <dbReference type="EMBL" id="OAD69797.1"/>
    </source>
</evidence>
<organism evidence="1 2">
    <name type="scientific">Phycomyces blakesleeanus (strain ATCC 8743b / DSM 1359 / FGSC 10004 / NBRC 33097 / NRRL 1555)</name>
    <dbReference type="NCBI Taxonomy" id="763407"/>
    <lineage>
        <taxon>Eukaryota</taxon>
        <taxon>Fungi</taxon>
        <taxon>Fungi incertae sedis</taxon>
        <taxon>Mucoromycota</taxon>
        <taxon>Mucoromycotina</taxon>
        <taxon>Mucoromycetes</taxon>
        <taxon>Mucorales</taxon>
        <taxon>Phycomycetaceae</taxon>
        <taxon>Phycomyces</taxon>
    </lineage>
</organism>
<name>A0A167L832_PHYB8</name>